<evidence type="ECO:0000313" key="2">
    <source>
        <dbReference type="Proteomes" id="UP000031668"/>
    </source>
</evidence>
<dbReference type="EMBL" id="JWZT01004982">
    <property type="protein sequence ID" value="KII62426.1"/>
    <property type="molecule type" value="Genomic_DNA"/>
</dbReference>
<organism evidence="1 2">
    <name type="scientific">Thelohanellus kitauei</name>
    <name type="common">Myxosporean</name>
    <dbReference type="NCBI Taxonomy" id="669202"/>
    <lineage>
        <taxon>Eukaryota</taxon>
        <taxon>Metazoa</taxon>
        <taxon>Cnidaria</taxon>
        <taxon>Myxozoa</taxon>
        <taxon>Myxosporea</taxon>
        <taxon>Bivalvulida</taxon>
        <taxon>Platysporina</taxon>
        <taxon>Myxobolidae</taxon>
        <taxon>Thelohanellus</taxon>
    </lineage>
</organism>
<evidence type="ECO:0000313" key="1">
    <source>
        <dbReference type="EMBL" id="KII62426.1"/>
    </source>
</evidence>
<name>A0A0C2MLB6_THEKT</name>
<gene>
    <name evidence="1" type="ORF">RF11_16236</name>
</gene>
<proteinExistence type="predicted"/>
<dbReference type="AlphaFoldDB" id="A0A0C2MLB6"/>
<keyword evidence="2" id="KW-1185">Reference proteome</keyword>
<reference evidence="1 2" key="1">
    <citation type="journal article" date="2014" name="Genome Biol. Evol.">
        <title>The genome of the myxosporean Thelohanellus kitauei shows adaptations to nutrient acquisition within its fish host.</title>
        <authorList>
            <person name="Yang Y."/>
            <person name="Xiong J."/>
            <person name="Zhou Z."/>
            <person name="Huo F."/>
            <person name="Miao W."/>
            <person name="Ran C."/>
            <person name="Liu Y."/>
            <person name="Zhang J."/>
            <person name="Feng J."/>
            <person name="Wang M."/>
            <person name="Wang M."/>
            <person name="Wang L."/>
            <person name="Yao B."/>
        </authorList>
    </citation>
    <scope>NUCLEOTIDE SEQUENCE [LARGE SCALE GENOMIC DNA]</scope>
    <source>
        <strain evidence="1">Wuqing</strain>
    </source>
</reference>
<comment type="caution">
    <text evidence="1">The sequence shown here is derived from an EMBL/GenBank/DDBJ whole genome shotgun (WGS) entry which is preliminary data.</text>
</comment>
<accession>A0A0C2MLB6</accession>
<protein>
    <submittedName>
        <fullName evidence="1">Uncharacterized protein</fullName>
    </submittedName>
</protein>
<dbReference type="Proteomes" id="UP000031668">
    <property type="component" value="Unassembled WGS sequence"/>
</dbReference>
<sequence>MVTPPNAHALKKFVETLFNPDNRVPKIDRELEVFKPAQVHFCTDFTSTVSAPVSTYGRVVLRRGTLVQPVKVLEVFKPAQVHFCTDFTSTVSATVSTYGRVVLRRGTLVQTVKVVQDSHLLNTHPYPQPSRATIPNRHSFAGKYLDTLNQNKSSPMLGFLS</sequence>